<proteinExistence type="predicted"/>
<dbReference type="RefSeq" id="XP_018237947.1">
    <property type="nucleotide sequence ID" value="XM_018398746.1"/>
</dbReference>
<name>A0A0J9WJ97_FUSO4</name>
<organism evidence="1 2">
    <name type="scientific">Fusarium oxysporum f. sp. lycopersici (strain 4287 / CBS 123668 / FGSC 9935 / NRRL 34936)</name>
    <name type="common">Fusarium vascular wilt of tomato</name>
    <dbReference type="NCBI Taxonomy" id="426428"/>
    <lineage>
        <taxon>Eukaryota</taxon>
        <taxon>Fungi</taxon>
        <taxon>Dikarya</taxon>
        <taxon>Ascomycota</taxon>
        <taxon>Pezizomycotina</taxon>
        <taxon>Sordariomycetes</taxon>
        <taxon>Hypocreomycetidae</taxon>
        <taxon>Hypocreales</taxon>
        <taxon>Nectriaceae</taxon>
        <taxon>Fusarium</taxon>
        <taxon>Fusarium oxysporum species complex</taxon>
    </lineage>
</organism>
<dbReference type="AlphaFoldDB" id="A0A0J9WJ97"/>
<dbReference type="VEuPathDB" id="FungiDB:FOXG_18613"/>
<evidence type="ECO:0000313" key="1">
    <source>
        <dbReference type="EMBL" id="KNA99901.1"/>
    </source>
</evidence>
<reference evidence="1" key="2">
    <citation type="journal article" date="2010" name="Nature">
        <title>Comparative genomics reveals mobile pathogenicity chromosomes in Fusarium.</title>
        <authorList>
            <person name="Ma L.J."/>
            <person name="van der Does H.C."/>
            <person name="Borkovich K.A."/>
            <person name="Coleman J.J."/>
            <person name="Daboussi M.J."/>
            <person name="Di Pietro A."/>
            <person name="Dufresne M."/>
            <person name="Freitag M."/>
            <person name="Grabherr M."/>
            <person name="Henrissat B."/>
            <person name="Houterman P.M."/>
            <person name="Kang S."/>
            <person name="Shim W.B."/>
            <person name="Woloshuk C."/>
            <person name="Xie X."/>
            <person name="Xu J.R."/>
            <person name="Antoniw J."/>
            <person name="Baker S.E."/>
            <person name="Bluhm B.H."/>
            <person name="Breakspear A."/>
            <person name="Brown D.W."/>
            <person name="Butchko R.A."/>
            <person name="Chapman S."/>
            <person name="Coulson R."/>
            <person name="Coutinho P.M."/>
            <person name="Danchin E.G."/>
            <person name="Diener A."/>
            <person name="Gale L.R."/>
            <person name="Gardiner D.M."/>
            <person name="Goff S."/>
            <person name="Hammond-Kosack K.E."/>
            <person name="Hilburn K."/>
            <person name="Hua-Van A."/>
            <person name="Jonkers W."/>
            <person name="Kazan K."/>
            <person name="Kodira C.D."/>
            <person name="Koehrsen M."/>
            <person name="Kumar L."/>
            <person name="Lee Y.H."/>
            <person name="Li L."/>
            <person name="Manners J.M."/>
            <person name="Miranda-Saavedra D."/>
            <person name="Mukherjee M."/>
            <person name="Park G."/>
            <person name="Park J."/>
            <person name="Park S.Y."/>
            <person name="Proctor R.H."/>
            <person name="Regev A."/>
            <person name="Ruiz-Roldan M.C."/>
            <person name="Sain D."/>
            <person name="Sakthikumar S."/>
            <person name="Sykes S."/>
            <person name="Schwartz D.C."/>
            <person name="Turgeon B.G."/>
            <person name="Wapinski I."/>
            <person name="Yoder O."/>
            <person name="Young S."/>
            <person name="Zeng Q."/>
            <person name="Zhou S."/>
            <person name="Galagan J."/>
            <person name="Cuomo C.A."/>
            <person name="Kistler H.C."/>
            <person name="Rep M."/>
        </authorList>
    </citation>
    <scope>NUCLEOTIDE SEQUENCE [LARGE SCALE GENOMIC DNA]</scope>
    <source>
        <strain evidence="1">4287</strain>
    </source>
</reference>
<reference evidence="1" key="1">
    <citation type="submission" date="2007-04" db="EMBL/GenBank/DDBJ databases">
        <authorList>
            <consortium name="The Broad Institute Genome Sequencing Platform"/>
            <person name="Birren B."/>
            <person name="Lander E."/>
            <person name="Galagan J."/>
            <person name="Nusbaum C."/>
            <person name="Devon K."/>
            <person name="Ma L.-J."/>
            <person name="Jaffe D."/>
            <person name="Butler J."/>
            <person name="Alvarez P."/>
            <person name="Gnerre S."/>
            <person name="Grabherr M."/>
            <person name="Kleber M."/>
            <person name="Mauceli E."/>
            <person name="Brockman W."/>
            <person name="MacCallum I.A."/>
            <person name="Young S."/>
            <person name="LaButti K."/>
            <person name="DeCaprio D."/>
            <person name="Crawford M."/>
            <person name="Koehrsen M."/>
            <person name="Engels R."/>
            <person name="Montgomery P."/>
            <person name="Pearson M."/>
            <person name="Howarth C."/>
            <person name="Larson L."/>
            <person name="White J."/>
            <person name="O'Leary S."/>
            <person name="Kodira C."/>
            <person name="Zeng Q."/>
            <person name="Yandava C."/>
            <person name="Alvarado L."/>
            <person name="Kistler C."/>
            <person name="Shim W.-B."/>
            <person name="Kang S."/>
            <person name="Woloshuk C."/>
        </authorList>
    </citation>
    <scope>NUCLEOTIDE SEQUENCE</scope>
    <source>
        <strain evidence="1">4287</strain>
    </source>
</reference>
<accession>A0A0J9WJ97</accession>
<dbReference type="GeneID" id="28959319"/>
<dbReference type="KEGG" id="fox:FOXG_18613"/>
<evidence type="ECO:0000313" key="2">
    <source>
        <dbReference type="Proteomes" id="UP000009097"/>
    </source>
</evidence>
<dbReference type="EMBL" id="DS231698">
    <property type="protein sequence ID" value="KNA99901.1"/>
    <property type="molecule type" value="Genomic_DNA"/>
</dbReference>
<sequence>MQEKAAEEEGPVQRQTLLVLMMEVLEGGKKMRMVAMSMQEVGYADADNQTRKVEVADDLMLMGRRPQNPDTVGRCGFCGGAGSDFAGSQDSISWGLPAVRDKTQTLLKSRLLMRNFPLQAGLST</sequence>
<protein>
    <submittedName>
        <fullName evidence="1">Uncharacterized protein</fullName>
    </submittedName>
</protein>
<gene>
    <name evidence="1" type="ORF">FOXG_18613</name>
</gene>
<dbReference type="Proteomes" id="UP000009097">
    <property type="component" value="Unassembled WGS sequence"/>
</dbReference>